<gene>
    <name evidence="2" type="ORF">SAMN04487818_104133</name>
</gene>
<keyword evidence="3" id="KW-1185">Reference proteome</keyword>
<evidence type="ECO:0000256" key="1">
    <source>
        <dbReference type="SAM" id="SignalP"/>
    </source>
</evidence>
<dbReference type="EMBL" id="FOGI01000004">
    <property type="protein sequence ID" value="SER56939.1"/>
    <property type="molecule type" value="Genomic_DNA"/>
</dbReference>
<dbReference type="STRING" id="155974.SAMN04487818_104133"/>
<evidence type="ECO:0000313" key="3">
    <source>
        <dbReference type="Proteomes" id="UP000199051"/>
    </source>
</evidence>
<evidence type="ECO:0000313" key="2">
    <source>
        <dbReference type="EMBL" id="SER56939.1"/>
    </source>
</evidence>
<dbReference type="PROSITE" id="PS51257">
    <property type="entry name" value="PROKAR_LIPOPROTEIN"/>
    <property type="match status" value="1"/>
</dbReference>
<accession>A0A1H9QAQ4</accession>
<feature type="signal peptide" evidence="1">
    <location>
        <begin position="1"/>
        <end position="16"/>
    </location>
</feature>
<proteinExistence type="predicted"/>
<protein>
    <submittedName>
        <fullName evidence="2">Uncharacterized protein</fullName>
    </submittedName>
</protein>
<keyword evidence="1" id="KW-0732">Signal</keyword>
<organism evidence="2 3">
    <name type="scientific">Actinokineospora terrae</name>
    <dbReference type="NCBI Taxonomy" id="155974"/>
    <lineage>
        <taxon>Bacteria</taxon>
        <taxon>Bacillati</taxon>
        <taxon>Actinomycetota</taxon>
        <taxon>Actinomycetes</taxon>
        <taxon>Pseudonocardiales</taxon>
        <taxon>Pseudonocardiaceae</taxon>
        <taxon>Actinokineospora</taxon>
    </lineage>
</organism>
<reference evidence="3" key="1">
    <citation type="submission" date="2016-10" db="EMBL/GenBank/DDBJ databases">
        <authorList>
            <person name="Varghese N."/>
            <person name="Submissions S."/>
        </authorList>
    </citation>
    <scope>NUCLEOTIDE SEQUENCE [LARGE SCALE GENOMIC DNA]</scope>
    <source>
        <strain evidence="3">DSM 44260</strain>
    </source>
</reference>
<feature type="chain" id="PRO_5038378478" evidence="1">
    <location>
        <begin position="17"/>
        <end position="183"/>
    </location>
</feature>
<name>A0A1H9QAQ4_9PSEU</name>
<sequence>MRLLLLGCLIALSACATPVTGVPVAAELAPTTSVAADSPEARWMNRFCGMGKLMVTAGETAQEPMTSGDPAVLKKQFLDLTGRLIGVLDAVLADLRALRPAPAREVDPLIRQLTDAFTESRRSIAVARDDVRAVEPLTAEAFSAAAQRLTTALGGLERALKLMQAATLPPRLTDAADAAPNCR</sequence>
<dbReference type="AlphaFoldDB" id="A0A1H9QAQ4"/>
<dbReference type="RefSeq" id="WP_092776508.1">
    <property type="nucleotide sequence ID" value="NZ_FOGI01000004.1"/>
</dbReference>
<dbReference type="Proteomes" id="UP000199051">
    <property type="component" value="Unassembled WGS sequence"/>
</dbReference>